<sequence length="300" mass="33001">MPAVVSNPRVDILACSRMGDSSTMAIATISQVSFTAKRVATSMIPVSPDVELGNGTNLGLCSDSTLTLVLSSYVSSCVSFPEDYPLLSYLTCSTSMVSTPLGIDELVSSSLVTSLMPVVSSLKLLEFPSVSWPSSSIADQFCISIANDFIMEASLYPSKVVSPQAHGLSYSEECLLEQQDAKKTLALKDAHSEIARLSKELKDATNKLAGVEKYIDRKSYDKQTIEAVIKSYNEECFKVFDPMDMFTFDTYDLNMLYAHPIRIGAGNTTRDEGTLYMRVLRRALKMRAEQMAPKNKLRDN</sequence>
<organism evidence="1 2">
    <name type="scientific">Smallanthus sonchifolius</name>
    <dbReference type="NCBI Taxonomy" id="185202"/>
    <lineage>
        <taxon>Eukaryota</taxon>
        <taxon>Viridiplantae</taxon>
        <taxon>Streptophyta</taxon>
        <taxon>Embryophyta</taxon>
        <taxon>Tracheophyta</taxon>
        <taxon>Spermatophyta</taxon>
        <taxon>Magnoliopsida</taxon>
        <taxon>eudicotyledons</taxon>
        <taxon>Gunneridae</taxon>
        <taxon>Pentapetalae</taxon>
        <taxon>asterids</taxon>
        <taxon>campanulids</taxon>
        <taxon>Asterales</taxon>
        <taxon>Asteraceae</taxon>
        <taxon>Asteroideae</taxon>
        <taxon>Heliantheae alliance</taxon>
        <taxon>Millerieae</taxon>
        <taxon>Smallanthus</taxon>
    </lineage>
</organism>
<name>A0ACB9AQ73_9ASTR</name>
<keyword evidence="2" id="KW-1185">Reference proteome</keyword>
<dbReference type="EMBL" id="CM042041">
    <property type="protein sequence ID" value="KAI3712357.1"/>
    <property type="molecule type" value="Genomic_DNA"/>
</dbReference>
<dbReference type="Proteomes" id="UP001056120">
    <property type="component" value="Linkage Group LG24"/>
</dbReference>
<proteinExistence type="predicted"/>
<reference evidence="1 2" key="2">
    <citation type="journal article" date="2022" name="Mol. Ecol. Resour.">
        <title>The genomes of chicory, endive, great burdock and yacon provide insights into Asteraceae paleo-polyploidization history and plant inulin production.</title>
        <authorList>
            <person name="Fan W."/>
            <person name="Wang S."/>
            <person name="Wang H."/>
            <person name="Wang A."/>
            <person name="Jiang F."/>
            <person name="Liu H."/>
            <person name="Zhao H."/>
            <person name="Xu D."/>
            <person name="Zhang Y."/>
        </authorList>
    </citation>
    <scope>NUCLEOTIDE SEQUENCE [LARGE SCALE GENOMIC DNA]</scope>
    <source>
        <strain evidence="2">cv. Yunnan</strain>
        <tissue evidence="1">Leaves</tissue>
    </source>
</reference>
<evidence type="ECO:0000313" key="1">
    <source>
        <dbReference type="EMBL" id="KAI3712357.1"/>
    </source>
</evidence>
<protein>
    <submittedName>
        <fullName evidence="1">Uncharacterized protein</fullName>
    </submittedName>
</protein>
<evidence type="ECO:0000313" key="2">
    <source>
        <dbReference type="Proteomes" id="UP001056120"/>
    </source>
</evidence>
<accession>A0ACB9AQ73</accession>
<reference evidence="2" key="1">
    <citation type="journal article" date="2022" name="Mol. Ecol. Resour.">
        <title>The genomes of chicory, endive, great burdock and yacon provide insights into Asteraceae palaeo-polyploidization history and plant inulin production.</title>
        <authorList>
            <person name="Fan W."/>
            <person name="Wang S."/>
            <person name="Wang H."/>
            <person name="Wang A."/>
            <person name="Jiang F."/>
            <person name="Liu H."/>
            <person name="Zhao H."/>
            <person name="Xu D."/>
            <person name="Zhang Y."/>
        </authorList>
    </citation>
    <scope>NUCLEOTIDE SEQUENCE [LARGE SCALE GENOMIC DNA]</scope>
    <source>
        <strain evidence="2">cv. Yunnan</strain>
    </source>
</reference>
<comment type="caution">
    <text evidence="1">The sequence shown here is derived from an EMBL/GenBank/DDBJ whole genome shotgun (WGS) entry which is preliminary data.</text>
</comment>
<gene>
    <name evidence="1" type="ORF">L1987_70911</name>
</gene>